<evidence type="ECO:0000313" key="2">
    <source>
        <dbReference type="EMBL" id="KAF7168698.1"/>
    </source>
</evidence>
<name>A0A8H6Q957_9EURO</name>
<proteinExistence type="predicted"/>
<dbReference type="Proteomes" id="UP000630445">
    <property type="component" value="Unassembled WGS sequence"/>
</dbReference>
<dbReference type="EMBL" id="JACBAD010002122">
    <property type="protein sequence ID" value="KAF7114670.1"/>
    <property type="molecule type" value="Genomic_DNA"/>
</dbReference>
<protein>
    <submittedName>
        <fullName evidence="2">Uncharacterized protein</fullName>
    </submittedName>
</protein>
<accession>A0A8H6Q957</accession>
<comment type="caution">
    <text evidence="2">The sequence shown here is derived from an EMBL/GenBank/DDBJ whole genome shotgun (WGS) entry which is preliminary data.</text>
</comment>
<sequence>MFVAGPSRAMEAPRPATNFELYSATPDKATSNAVHLQCTITRARYVPKFGTQSYTTIVDGVVLSRRTGEVQAILEVKPVRRFLKPAPVQMQEMAEAVGWLQRQTSGVPQLQNQSRLIIYKGQDEIYLTLMAPGTRYVEYLGRTTPTTTADPQEFVTMNPFGPWHIQDEPHLRSLFSVLLAFLSAAVEVAA</sequence>
<keyword evidence="3" id="KW-1185">Reference proteome</keyword>
<dbReference type="Proteomes" id="UP000662466">
    <property type="component" value="Unassembled WGS sequence"/>
</dbReference>
<gene>
    <name evidence="1" type="ORF">CNMCM5793_009621</name>
    <name evidence="2" type="ORF">CNMCM6106_003816</name>
</gene>
<evidence type="ECO:0000313" key="4">
    <source>
        <dbReference type="Proteomes" id="UP000662466"/>
    </source>
</evidence>
<organism evidence="2 4">
    <name type="scientific">Aspergillus hiratsukae</name>
    <dbReference type="NCBI Taxonomy" id="1194566"/>
    <lineage>
        <taxon>Eukaryota</taxon>
        <taxon>Fungi</taxon>
        <taxon>Dikarya</taxon>
        <taxon>Ascomycota</taxon>
        <taxon>Pezizomycotina</taxon>
        <taxon>Eurotiomycetes</taxon>
        <taxon>Eurotiomycetidae</taxon>
        <taxon>Eurotiales</taxon>
        <taxon>Aspergillaceae</taxon>
        <taxon>Aspergillus</taxon>
        <taxon>Aspergillus subgen. Fumigati</taxon>
    </lineage>
</organism>
<dbReference type="AlphaFoldDB" id="A0A8H6Q957"/>
<reference evidence="2" key="1">
    <citation type="submission" date="2020-06" db="EMBL/GenBank/DDBJ databases">
        <title>Draft genome sequences of strains closely related to Aspergillus parafelis and Aspergillus hiratsukae.</title>
        <authorList>
            <person name="Dos Santos R.A.C."/>
            <person name="Rivero-Menendez O."/>
            <person name="Steenwyk J.L."/>
            <person name="Mead M.E."/>
            <person name="Goldman G.H."/>
            <person name="Alastruey-Izquierdo A."/>
            <person name="Rokas A."/>
        </authorList>
    </citation>
    <scope>NUCLEOTIDE SEQUENCE</scope>
    <source>
        <strain evidence="1">CNM-CM5793</strain>
        <strain evidence="2">CNM-CM6106</strain>
    </source>
</reference>
<dbReference type="OrthoDB" id="3508621at2759"/>
<evidence type="ECO:0000313" key="3">
    <source>
        <dbReference type="Proteomes" id="UP000630445"/>
    </source>
</evidence>
<evidence type="ECO:0000313" key="1">
    <source>
        <dbReference type="EMBL" id="KAF7114670.1"/>
    </source>
</evidence>
<dbReference type="EMBL" id="JACBAF010002068">
    <property type="protein sequence ID" value="KAF7168698.1"/>
    <property type="molecule type" value="Genomic_DNA"/>
</dbReference>